<evidence type="ECO:0000256" key="1">
    <source>
        <dbReference type="ARBA" id="ARBA00004141"/>
    </source>
</evidence>
<dbReference type="Pfam" id="PF02397">
    <property type="entry name" value="Bac_transf"/>
    <property type="match status" value="1"/>
</dbReference>
<evidence type="ECO:0000256" key="5">
    <source>
        <dbReference type="ARBA" id="ARBA00022989"/>
    </source>
</evidence>
<keyword evidence="4 7" id="KW-0812">Transmembrane</keyword>
<dbReference type="NCBIfam" id="TIGR03025">
    <property type="entry name" value="EPS_sugtrans"/>
    <property type="match status" value="1"/>
</dbReference>
<evidence type="ECO:0000256" key="7">
    <source>
        <dbReference type="SAM" id="Phobius"/>
    </source>
</evidence>
<dbReference type="EMBL" id="RQVQ01000017">
    <property type="protein sequence ID" value="RRJ90390.1"/>
    <property type="molecule type" value="Genomic_DNA"/>
</dbReference>
<evidence type="ECO:0000256" key="6">
    <source>
        <dbReference type="ARBA" id="ARBA00023136"/>
    </source>
</evidence>
<evidence type="ECO:0000256" key="2">
    <source>
        <dbReference type="ARBA" id="ARBA00006464"/>
    </source>
</evidence>
<keyword evidence="10" id="KW-1185">Reference proteome</keyword>
<comment type="caution">
    <text evidence="9">The sequence shown here is derived from an EMBL/GenBank/DDBJ whole genome shotgun (WGS) entry which is preliminary data.</text>
</comment>
<feature type="domain" description="Bacterial sugar transferase" evidence="8">
    <location>
        <begin position="255"/>
        <end position="438"/>
    </location>
</feature>
<feature type="transmembrane region" description="Helical" evidence="7">
    <location>
        <begin position="12"/>
        <end position="31"/>
    </location>
</feature>
<comment type="subcellular location">
    <subcellularLocation>
        <location evidence="1">Membrane</location>
        <topology evidence="1">Multi-pass membrane protein</topology>
    </subcellularLocation>
</comment>
<feature type="transmembrane region" description="Helical" evidence="7">
    <location>
        <begin position="43"/>
        <end position="62"/>
    </location>
</feature>
<evidence type="ECO:0000313" key="9">
    <source>
        <dbReference type="EMBL" id="RRJ90390.1"/>
    </source>
</evidence>
<dbReference type="PANTHER" id="PTHR30576:SF0">
    <property type="entry name" value="UNDECAPRENYL-PHOSPHATE N-ACETYLGALACTOSAMINYL 1-PHOSPHATE TRANSFERASE-RELATED"/>
    <property type="match status" value="1"/>
</dbReference>
<dbReference type="InterPro" id="IPR003362">
    <property type="entry name" value="Bact_transf"/>
</dbReference>
<dbReference type="PANTHER" id="PTHR30576">
    <property type="entry name" value="COLANIC BIOSYNTHESIS UDP-GLUCOSE LIPID CARRIER TRANSFERASE"/>
    <property type="match status" value="1"/>
</dbReference>
<keyword evidence="5 7" id="KW-1133">Transmembrane helix</keyword>
<dbReference type="Proteomes" id="UP000275719">
    <property type="component" value="Unassembled WGS sequence"/>
</dbReference>
<dbReference type="RefSeq" id="WP_125019075.1">
    <property type="nucleotide sequence ID" value="NZ_RQVQ01000017.1"/>
</dbReference>
<dbReference type="GO" id="GO:0016780">
    <property type="term" value="F:phosphotransferase activity, for other substituted phosphate groups"/>
    <property type="evidence" value="ECO:0007669"/>
    <property type="project" value="TreeGrafter"/>
</dbReference>
<sequence>MKKYIGRYSKYIRPLTILFDVSVVNLLFYFFFDSHLLTVSEFLVISLFWIVCSFITSFYEVYRFTKLIQIADKSLKQFGLFAVFSFAYVGFVSKSFSNIELVKYLISSFVIIVFVKYTIFNALKLFRKYYKGNHRRVVVIGKDVLSNQLANFFIKETDYGYSLVNHFKNNDNVRDVITYCSENNIDEIYFSLEDTTNSELNKYINFADNNFKTLKYIPTKTEMLSNAVNVHYYGFIPIIPSRKFPLQKPFNKFIKRTFDLIVSSLVIVFVLSWLVPLIGLLIKLESKGPIFFNQIRNGLYYNEFNCFKFRSMYVNNEAHTIQATKNDKRITKIGKFLRKSSLDEMPQFFNVFLGDMSVCGPRPHMVSMTNQYERVVTKFRLRHYIKPGITGMAQTHGCRGEIENRRDIINRVKYDIFYLENWTLLLDLKIVYLTVKNAVLGDKKAY</sequence>
<accession>A0A3P3W5W4</accession>
<evidence type="ECO:0000256" key="4">
    <source>
        <dbReference type="ARBA" id="ARBA00022692"/>
    </source>
</evidence>
<dbReference type="AlphaFoldDB" id="A0A3P3W5W4"/>
<evidence type="ECO:0000259" key="8">
    <source>
        <dbReference type="Pfam" id="PF02397"/>
    </source>
</evidence>
<protein>
    <submittedName>
        <fullName evidence="9">Exopolysaccharide biosynthesis polyprenyl glycosylphosphotransferase</fullName>
    </submittedName>
</protein>
<evidence type="ECO:0000313" key="10">
    <source>
        <dbReference type="Proteomes" id="UP000275719"/>
    </source>
</evidence>
<feature type="transmembrane region" description="Helical" evidence="7">
    <location>
        <begin position="104"/>
        <end position="126"/>
    </location>
</feature>
<proteinExistence type="inferred from homology"/>
<reference evidence="9 10" key="1">
    <citation type="submission" date="2018-11" db="EMBL/GenBank/DDBJ databases">
        <title>Flavobacterium sp. nov., YIM 102701-2 draft genome.</title>
        <authorList>
            <person name="Li G."/>
            <person name="Jiang Y."/>
        </authorList>
    </citation>
    <scope>NUCLEOTIDE SEQUENCE [LARGE SCALE GENOMIC DNA]</scope>
    <source>
        <strain evidence="9 10">YIM 102701-2</strain>
    </source>
</reference>
<gene>
    <name evidence="9" type="ORF">EG240_09060</name>
</gene>
<dbReference type="InterPro" id="IPR017475">
    <property type="entry name" value="EPS_sugar_tfrase"/>
</dbReference>
<keyword evidence="3 9" id="KW-0808">Transferase</keyword>
<evidence type="ECO:0000256" key="3">
    <source>
        <dbReference type="ARBA" id="ARBA00022679"/>
    </source>
</evidence>
<dbReference type="OrthoDB" id="9808602at2"/>
<name>A0A3P3W5W4_9FLAO</name>
<dbReference type="GO" id="GO:0016020">
    <property type="term" value="C:membrane"/>
    <property type="evidence" value="ECO:0007669"/>
    <property type="project" value="UniProtKB-SubCell"/>
</dbReference>
<feature type="transmembrane region" description="Helical" evidence="7">
    <location>
        <begin position="258"/>
        <end position="282"/>
    </location>
</feature>
<comment type="similarity">
    <text evidence="2">Belongs to the bacterial sugar transferase family.</text>
</comment>
<feature type="transmembrane region" description="Helical" evidence="7">
    <location>
        <begin position="74"/>
        <end position="92"/>
    </location>
</feature>
<keyword evidence="6 7" id="KW-0472">Membrane</keyword>
<organism evidence="9 10">
    <name type="scientific">Paenimyroides tangerinum</name>
    <dbReference type="NCBI Taxonomy" id="2488728"/>
    <lineage>
        <taxon>Bacteria</taxon>
        <taxon>Pseudomonadati</taxon>
        <taxon>Bacteroidota</taxon>
        <taxon>Flavobacteriia</taxon>
        <taxon>Flavobacteriales</taxon>
        <taxon>Flavobacteriaceae</taxon>
        <taxon>Paenimyroides</taxon>
    </lineage>
</organism>